<protein>
    <submittedName>
        <fullName evidence="2">Uncharacterized protein</fullName>
    </submittedName>
</protein>
<evidence type="ECO:0000313" key="2">
    <source>
        <dbReference type="EMBL" id="MEN3930125.1"/>
    </source>
</evidence>
<keyword evidence="3" id="KW-1185">Reference proteome</keyword>
<organism evidence="2 3">
    <name type="scientific">Hohaiivirga grylli</name>
    <dbReference type="NCBI Taxonomy" id="3133970"/>
    <lineage>
        <taxon>Bacteria</taxon>
        <taxon>Pseudomonadati</taxon>
        <taxon>Pseudomonadota</taxon>
        <taxon>Alphaproteobacteria</taxon>
        <taxon>Hyphomicrobiales</taxon>
        <taxon>Methylobacteriaceae</taxon>
        <taxon>Hohaiivirga</taxon>
    </lineage>
</organism>
<reference evidence="2 3" key="1">
    <citation type="submission" date="2024-04" db="EMBL/GenBank/DDBJ databases">
        <title>A novel species isolated from cricket.</title>
        <authorList>
            <person name="Wang H.-C."/>
        </authorList>
    </citation>
    <scope>NUCLEOTIDE SEQUENCE [LARGE SCALE GENOMIC DNA]</scope>
    <source>
        <strain evidence="2 3">WL0021</strain>
    </source>
</reference>
<proteinExistence type="predicted"/>
<accession>A0ABV0BKS6</accession>
<feature type="coiled-coil region" evidence="1">
    <location>
        <begin position="10"/>
        <end position="44"/>
    </location>
</feature>
<gene>
    <name evidence="2" type="ORF">WJT86_03500</name>
</gene>
<sequence>MNTIEGHAYEKRLLEEIEKIGHQILELEQEKHALERQLIKARHESYALRDVKRKNSITRALVEDIIIKELSSSKKPMKSQELFHAAQYANLHMKNNTFRTYLHRMLEKGMIKRIKTATWVLSGYEKTK</sequence>
<keyword evidence="1" id="KW-0175">Coiled coil</keyword>
<comment type="caution">
    <text evidence="2">The sequence shown here is derived from an EMBL/GenBank/DDBJ whole genome shotgun (WGS) entry which is preliminary data.</text>
</comment>
<dbReference type="Proteomes" id="UP001418637">
    <property type="component" value="Unassembled WGS sequence"/>
</dbReference>
<dbReference type="EMBL" id="JBBYXI010000001">
    <property type="protein sequence ID" value="MEN3930125.1"/>
    <property type="molecule type" value="Genomic_DNA"/>
</dbReference>
<name>A0ABV0BKS6_9HYPH</name>
<evidence type="ECO:0000256" key="1">
    <source>
        <dbReference type="SAM" id="Coils"/>
    </source>
</evidence>
<dbReference type="RefSeq" id="WP_346336093.1">
    <property type="nucleotide sequence ID" value="NZ_JBBYXI010000001.1"/>
</dbReference>
<evidence type="ECO:0000313" key="3">
    <source>
        <dbReference type="Proteomes" id="UP001418637"/>
    </source>
</evidence>